<evidence type="ECO:0000313" key="8">
    <source>
        <dbReference type="Proteomes" id="UP001168540"/>
    </source>
</evidence>
<evidence type="ECO:0000256" key="4">
    <source>
        <dbReference type="SAM" id="Phobius"/>
    </source>
</evidence>
<dbReference type="InterPro" id="IPR004089">
    <property type="entry name" value="MCPsignal_dom"/>
</dbReference>
<dbReference type="SMART" id="SM00304">
    <property type="entry name" value="HAMP"/>
    <property type="match status" value="1"/>
</dbReference>
<dbReference type="RefSeq" id="WP_289831614.1">
    <property type="nucleotide sequence ID" value="NZ_JAUEDK010000049.1"/>
</dbReference>
<reference evidence="7" key="1">
    <citation type="submission" date="2023-06" db="EMBL/GenBank/DDBJ databases">
        <authorList>
            <person name="Zhang S."/>
        </authorList>
    </citation>
    <scope>NUCLEOTIDE SEQUENCE</scope>
    <source>
        <strain evidence="7">SG2303</strain>
    </source>
</reference>
<evidence type="ECO:0000259" key="6">
    <source>
        <dbReference type="PROSITE" id="PS50885"/>
    </source>
</evidence>
<keyword evidence="8" id="KW-1185">Reference proteome</keyword>
<feature type="transmembrane region" description="Helical" evidence="4">
    <location>
        <begin position="189"/>
        <end position="210"/>
    </location>
</feature>
<dbReference type="InterPro" id="IPR004090">
    <property type="entry name" value="Chemotax_Me-accpt_rcpt"/>
</dbReference>
<evidence type="ECO:0000313" key="7">
    <source>
        <dbReference type="EMBL" id="MDN0076985.1"/>
    </source>
</evidence>
<dbReference type="Pfam" id="PF00672">
    <property type="entry name" value="HAMP"/>
    <property type="match status" value="1"/>
</dbReference>
<dbReference type="SMART" id="SM00283">
    <property type="entry name" value="MA"/>
    <property type="match status" value="1"/>
</dbReference>
<evidence type="ECO:0000256" key="1">
    <source>
        <dbReference type="ARBA" id="ARBA00023224"/>
    </source>
</evidence>
<keyword evidence="4" id="KW-1133">Transmembrane helix</keyword>
<dbReference type="Pfam" id="PF12729">
    <property type="entry name" value="4HB_MCP_1"/>
    <property type="match status" value="1"/>
</dbReference>
<dbReference type="Proteomes" id="UP001168540">
    <property type="component" value="Unassembled WGS sequence"/>
</dbReference>
<name>A0ABT7XTD4_9NEIS</name>
<gene>
    <name evidence="7" type="ORF">QU481_19255</name>
</gene>
<dbReference type="PROSITE" id="PS50111">
    <property type="entry name" value="CHEMOTAXIS_TRANSDUC_2"/>
    <property type="match status" value="1"/>
</dbReference>
<dbReference type="PROSITE" id="PS50885">
    <property type="entry name" value="HAMP"/>
    <property type="match status" value="1"/>
</dbReference>
<dbReference type="PRINTS" id="PR00260">
    <property type="entry name" value="CHEMTRNSDUCR"/>
</dbReference>
<dbReference type="InterPro" id="IPR003660">
    <property type="entry name" value="HAMP_dom"/>
</dbReference>
<dbReference type="EMBL" id="JAUEDK010000049">
    <property type="protein sequence ID" value="MDN0076985.1"/>
    <property type="molecule type" value="Genomic_DNA"/>
</dbReference>
<comment type="similarity">
    <text evidence="2">Belongs to the methyl-accepting chemotaxis (MCP) protein family.</text>
</comment>
<keyword evidence="4" id="KW-0812">Transmembrane</keyword>
<feature type="domain" description="HAMP" evidence="6">
    <location>
        <begin position="211"/>
        <end position="263"/>
    </location>
</feature>
<sequence>MKHWSLRQRILGSFALILALMTLMAGIGHYQLTAIDAAKFSVQRDALPGLYYSTMIRSAMFQEQMLVQQLAEVDSTAQERKADFAKLQANTDRLGDFMKGYDSTIYRADDRANFEAFKVARARYLEMRQAVFALDPIKQRSEIHQAFVQRLIPEWERNRLLIQRFVEDNRAFADQSTNRIGDAVSTAKISMIVTLLVALACAMLCGYLLMRTITQPMKALQEALNTMRSGDLTQRLTSDRRDEFGQLESGFNQMADELTHLVGQSQTSALQVSASITEIAATSKQQQATATETASTTAEIGATSQEILATSQELMRTMGEVSAVSEQAADLAGNGQASLVRMENTMQNVMEAAGSVNAKLGILSEKAGKINQIVTTITKVADQTNLLSLNAAIEAEKAGEYGRGFSVVATEIRRLADQTAVATYDIEMMVREILSAVSAGVMGMDKFSEEVRRGMAEVQQASGQLSLIIQQVQAMAPGFQQVNEGMQAQTIGAEQIKQALLQLSEATRQTVDSLRQSSQSIDELNLVSNGLRHGVSRFKVQA</sequence>
<accession>A0ABT7XTD4</accession>
<dbReference type="SUPFAM" id="SSF58104">
    <property type="entry name" value="Methyl-accepting chemotaxis protein (MCP) signaling domain"/>
    <property type="match status" value="1"/>
</dbReference>
<protein>
    <submittedName>
        <fullName evidence="7">Methyl-accepting chemotaxis protein</fullName>
    </submittedName>
</protein>
<keyword evidence="1 3" id="KW-0807">Transducer</keyword>
<dbReference type="InterPro" id="IPR024478">
    <property type="entry name" value="HlyB_4HB_MCP"/>
</dbReference>
<evidence type="ECO:0000259" key="5">
    <source>
        <dbReference type="PROSITE" id="PS50111"/>
    </source>
</evidence>
<dbReference type="Pfam" id="PF00015">
    <property type="entry name" value="MCPsignal"/>
    <property type="match status" value="1"/>
</dbReference>
<feature type="domain" description="Methyl-accepting transducer" evidence="5">
    <location>
        <begin position="268"/>
        <end position="504"/>
    </location>
</feature>
<dbReference type="PANTHER" id="PTHR32089">
    <property type="entry name" value="METHYL-ACCEPTING CHEMOTAXIS PROTEIN MCPB"/>
    <property type="match status" value="1"/>
</dbReference>
<dbReference type="Gene3D" id="6.10.340.10">
    <property type="match status" value="1"/>
</dbReference>
<evidence type="ECO:0000256" key="3">
    <source>
        <dbReference type="PROSITE-ProRule" id="PRU00284"/>
    </source>
</evidence>
<dbReference type="PANTHER" id="PTHR32089:SF120">
    <property type="entry name" value="METHYL-ACCEPTING CHEMOTAXIS PROTEIN TLPQ"/>
    <property type="match status" value="1"/>
</dbReference>
<keyword evidence="4" id="KW-0472">Membrane</keyword>
<dbReference type="Gene3D" id="1.10.287.950">
    <property type="entry name" value="Methyl-accepting chemotaxis protein"/>
    <property type="match status" value="1"/>
</dbReference>
<dbReference type="CDD" id="cd06225">
    <property type="entry name" value="HAMP"/>
    <property type="match status" value="1"/>
</dbReference>
<proteinExistence type="inferred from homology"/>
<organism evidence="7 8">
    <name type="scientific">Crenobacter oryzisoli</name>
    <dbReference type="NCBI Taxonomy" id="3056844"/>
    <lineage>
        <taxon>Bacteria</taxon>
        <taxon>Pseudomonadati</taxon>
        <taxon>Pseudomonadota</taxon>
        <taxon>Betaproteobacteria</taxon>
        <taxon>Neisseriales</taxon>
        <taxon>Neisseriaceae</taxon>
        <taxon>Crenobacter</taxon>
    </lineage>
</organism>
<comment type="caution">
    <text evidence="7">The sequence shown here is derived from an EMBL/GenBank/DDBJ whole genome shotgun (WGS) entry which is preliminary data.</text>
</comment>
<evidence type="ECO:0000256" key="2">
    <source>
        <dbReference type="ARBA" id="ARBA00029447"/>
    </source>
</evidence>